<dbReference type="EMBL" id="JAIZAY010000006">
    <property type="protein sequence ID" value="KAJ8040278.1"/>
    <property type="molecule type" value="Genomic_DNA"/>
</dbReference>
<gene>
    <name evidence="3" type="ORF">HOLleu_14516</name>
</gene>
<organism evidence="3 4">
    <name type="scientific">Holothuria leucospilota</name>
    <name type="common">Black long sea cucumber</name>
    <name type="synonym">Mertensiothuria leucospilota</name>
    <dbReference type="NCBI Taxonomy" id="206669"/>
    <lineage>
        <taxon>Eukaryota</taxon>
        <taxon>Metazoa</taxon>
        <taxon>Echinodermata</taxon>
        <taxon>Eleutherozoa</taxon>
        <taxon>Echinozoa</taxon>
        <taxon>Holothuroidea</taxon>
        <taxon>Aspidochirotacea</taxon>
        <taxon>Aspidochirotida</taxon>
        <taxon>Holothuriidae</taxon>
        <taxon>Holothuria</taxon>
    </lineage>
</organism>
<feature type="domain" description="Chitin-binding type-1" evidence="2">
    <location>
        <begin position="512"/>
        <end position="554"/>
    </location>
</feature>
<dbReference type="OrthoDB" id="1193027at2759"/>
<dbReference type="InterPro" id="IPR036861">
    <property type="entry name" value="Endochitinase-like_sf"/>
</dbReference>
<evidence type="ECO:0000259" key="2">
    <source>
        <dbReference type="SMART" id="SM00270"/>
    </source>
</evidence>
<dbReference type="AlphaFoldDB" id="A0A9Q1C6L4"/>
<name>A0A9Q1C6L4_HOLLE</name>
<feature type="domain" description="Chitin-binding type-1" evidence="2">
    <location>
        <begin position="350"/>
        <end position="392"/>
    </location>
</feature>
<comment type="caution">
    <text evidence="3">The sequence shown here is derived from an EMBL/GenBank/DDBJ whole genome shotgun (WGS) entry which is preliminary data.</text>
</comment>
<reference evidence="3" key="1">
    <citation type="submission" date="2021-10" db="EMBL/GenBank/DDBJ databases">
        <title>Tropical sea cucumber genome reveals ecological adaptation and Cuvierian tubules defense mechanism.</title>
        <authorList>
            <person name="Chen T."/>
        </authorList>
    </citation>
    <scope>NUCLEOTIDE SEQUENCE</scope>
    <source>
        <strain evidence="3">Nanhai2018</strain>
        <tissue evidence="3">Muscle</tissue>
    </source>
</reference>
<sequence length="794" mass="87312">MLGAVVATSLLTEKLPSVIQTENIHVALLGTGAELQQITVIVTVVSTIVLRATLLEAITDVEIATLPLMDKLQYVMHSVSTLAVPHTIGVESLLIIVIAMAALTIEYKANCSTGTTKPKQGLKDDKANYRSDNRCGDSYLAPNGEVAQCNPEGEYPCCSPYNWCGNTADHCDCDECVDYRTNYRSDNRCGDSYLAPNGEVAQCNPEGEYPCCSPYNWCGNTADHCDCDECVDYRTNYRSDNRCGDSYLAPNGEVAQCNPEGEYPCCSPYNWCGNTADHCDCDECVDYRTNYRSDNRCGDSYLAPNGEVAQCNPEGEYPCCSPYNWCGNTADHCDCDECVDYRTNYRSDNRCGDSYLAPNGEVAQCNPEGEYPCCSPYNWCGNTADHCDCDECVDYRTNYRSDNRCGDSYLAPNGEVAQCNPEGEYPCCSPYNWCGNTADHCDCDECVDYRTNYRSDNRCGDSYLAPNGEVAQCNPDGEYPCCSPYNWCGNTADHCDCDECVDYRTNYRSDNRCGDSYLAPNGEVAQCNPEGEYPCCSPYNWCGNTADHCDCDECVDYRITGNANYREDNRCGGSYLAPNGEVAKCNPVGEYPCCSPYNWCGNTADHCDCDGCVDYRITCQKFRSDARCGGSYLAPNGEVAQCNPEGEYPCCSPYNWCGITSDHCGCAECVDYRSSALAVSGNMKYETMPIALNIKPVAPHLIETQPRGNATVVLIYDTGSTQAKLLEAITNVELASLPLMESLQNVMRSVSTLAVHHTIGVESLLTIVIAKTALTIEYKTTYFVYNARGSVVET</sequence>
<evidence type="ECO:0000313" key="3">
    <source>
        <dbReference type="EMBL" id="KAJ8040278.1"/>
    </source>
</evidence>
<proteinExistence type="predicted"/>
<dbReference type="Proteomes" id="UP001152320">
    <property type="component" value="Chromosome 6"/>
</dbReference>
<evidence type="ECO:0000313" key="4">
    <source>
        <dbReference type="Proteomes" id="UP001152320"/>
    </source>
</evidence>
<feature type="domain" description="Chitin-binding type-1" evidence="2">
    <location>
        <begin position="188"/>
        <end position="230"/>
    </location>
</feature>
<feature type="domain" description="Chitin-binding type-1" evidence="2">
    <location>
        <begin position="296"/>
        <end position="338"/>
    </location>
</feature>
<dbReference type="InterPro" id="IPR001002">
    <property type="entry name" value="Chitin-bd_1"/>
</dbReference>
<accession>A0A9Q1C6L4</accession>
<feature type="domain" description="Chitin-binding type-1" evidence="2">
    <location>
        <begin position="134"/>
        <end position="176"/>
    </location>
</feature>
<feature type="domain" description="Chitin-binding type-1" evidence="2">
    <location>
        <begin position="627"/>
        <end position="669"/>
    </location>
</feature>
<keyword evidence="1" id="KW-0147">Chitin-binding</keyword>
<feature type="domain" description="Chitin-binding type-1" evidence="2">
    <location>
        <begin position="404"/>
        <end position="446"/>
    </location>
</feature>
<feature type="domain" description="Chitin-binding type-1" evidence="2">
    <location>
        <begin position="458"/>
        <end position="500"/>
    </location>
</feature>
<keyword evidence="4" id="KW-1185">Reference proteome</keyword>
<dbReference type="SMART" id="SM00270">
    <property type="entry name" value="ChtBD1"/>
    <property type="match status" value="10"/>
</dbReference>
<evidence type="ECO:0000256" key="1">
    <source>
        <dbReference type="ARBA" id="ARBA00022669"/>
    </source>
</evidence>
<feature type="domain" description="Chitin-binding type-1" evidence="2">
    <location>
        <begin position="242"/>
        <end position="284"/>
    </location>
</feature>
<dbReference type="GO" id="GO:0008061">
    <property type="term" value="F:chitin binding"/>
    <property type="evidence" value="ECO:0007669"/>
    <property type="project" value="UniProtKB-KW"/>
</dbReference>
<dbReference type="PANTHER" id="PTHR46549:SF1">
    <property type="entry name" value="MACPF DOMAIN-CONTAINING PROTEIN"/>
    <property type="match status" value="1"/>
</dbReference>
<protein>
    <submittedName>
        <fullName evidence="3">Lectin-B</fullName>
    </submittedName>
</protein>
<dbReference type="PANTHER" id="PTHR46549">
    <property type="entry name" value="MACPF DOMAIN-CONTAINING PROTEIN"/>
    <property type="match status" value="1"/>
</dbReference>
<dbReference type="Gene3D" id="3.30.60.10">
    <property type="entry name" value="Endochitinase-like"/>
    <property type="match status" value="9"/>
</dbReference>
<feature type="domain" description="Chitin-binding type-1" evidence="2">
    <location>
        <begin position="570"/>
        <end position="612"/>
    </location>
</feature>